<dbReference type="AlphaFoldDB" id="U5GUR7"/>
<gene>
    <name evidence="1" type="ORF">POPTR_001G456900</name>
</gene>
<reference evidence="1 2" key="1">
    <citation type="journal article" date="2006" name="Science">
        <title>The genome of black cottonwood, Populus trichocarpa (Torr. &amp; Gray).</title>
        <authorList>
            <person name="Tuskan G.A."/>
            <person name="Difazio S."/>
            <person name="Jansson S."/>
            <person name="Bohlmann J."/>
            <person name="Grigoriev I."/>
            <person name="Hellsten U."/>
            <person name="Putnam N."/>
            <person name="Ralph S."/>
            <person name="Rombauts S."/>
            <person name="Salamov A."/>
            <person name="Schein J."/>
            <person name="Sterck L."/>
            <person name="Aerts A."/>
            <person name="Bhalerao R.R."/>
            <person name="Bhalerao R.P."/>
            <person name="Blaudez D."/>
            <person name="Boerjan W."/>
            <person name="Brun A."/>
            <person name="Brunner A."/>
            <person name="Busov V."/>
            <person name="Campbell M."/>
            <person name="Carlson J."/>
            <person name="Chalot M."/>
            <person name="Chapman J."/>
            <person name="Chen G.L."/>
            <person name="Cooper D."/>
            <person name="Coutinho P.M."/>
            <person name="Couturier J."/>
            <person name="Covert S."/>
            <person name="Cronk Q."/>
            <person name="Cunningham R."/>
            <person name="Davis J."/>
            <person name="Degroeve S."/>
            <person name="Dejardin A."/>
            <person name="Depamphilis C."/>
            <person name="Detter J."/>
            <person name="Dirks B."/>
            <person name="Dubchak I."/>
            <person name="Duplessis S."/>
            <person name="Ehlting J."/>
            <person name="Ellis B."/>
            <person name="Gendler K."/>
            <person name="Goodstein D."/>
            <person name="Gribskov M."/>
            <person name="Grimwood J."/>
            <person name="Groover A."/>
            <person name="Gunter L."/>
            <person name="Hamberger B."/>
            <person name="Heinze B."/>
            <person name="Helariutta Y."/>
            <person name="Henrissat B."/>
            <person name="Holligan D."/>
            <person name="Holt R."/>
            <person name="Huang W."/>
            <person name="Islam-Faridi N."/>
            <person name="Jones S."/>
            <person name="Jones-Rhoades M."/>
            <person name="Jorgensen R."/>
            <person name="Joshi C."/>
            <person name="Kangasjarvi J."/>
            <person name="Karlsson J."/>
            <person name="Kelleher C."/>
            <person name="Kirkpatrick R."/>
            <person name="Kirst M."/>
            <person name="Kohler A."/>
            <person name="Kalluri U."/>
            <person name="Larimer F."/>
            <person name="Leebens-Mack J."/>
            <person name="Leple J.C."/>
            <person name="Locascio P."/>
            <person name="Lou Y."/>
            <person name="Lucas S."/>
            <person name="Martin F."/>
            <person name="Montanini B."/>
            <person name="Napoli C."/>
            <person name="Nelson D.R."/>
            <person name="Nelson C."/>
            <person name="Nieminen K."/>
            <person name="Nilsson O."/>
            <person name="Pereda V."/>
            <person name="Peter G."/>
            <person name="Philippe R."/>
            <person name="Pilate G."/>
            <person name="Poliakov A."/>
            <person name="Razumovskaya J."/>
            <person name="Richardson P."/>
            <person name="Rinaldi C."/>
            <person name="Ritland K."/>
            <person name="Rouze P."/>
            <person name="Ryaboy D."/>
            <person name="Schmutz J."/>
            <person name="Schrader J."/>
            <person name="Segerman B."/>
            <person name="Shin H."/>
            <person name="Siddiqui A."/>
            <person name="Sterky F."/>
            <person name="Terry A."/>
            <person name="Tsai C.J."/>
            <person name="Uberbacher E."/>
            <person name="Unneberg P."/>
            <person name="Vahala J."/>
            <person name="Wall K."/>
            <person name="Wessler S."/>
            <person name="Yang G."/>
            <person name="Yin T."/>
            <person name="Douglas C."/>
            <person name="Marra M."/>
            <person name="Sandberg G."/>
            <person name="Van de Peer Y."/>
            <person name="Rokhsar D."/>
        </authorList>
    </citation>
    <scope>NUCLEOTIDE SEQUENCE [LARGE SCALE GENOMIC DNA]</scope>
    <source>
        <strain evidence="2">cv. Nisqually</strain>
    </source>
</reference>
<protein>
    <submittedName>
        <fullName evidence="1">Uncharacterized protein</fullName>
    </submittedName>
</protein>
<dbReference type="InParanoid" id="U5GUR7"/>
<sequence length="70" mass="8060">MYTTLAQYYQSIHYSICKWNLLDIIYVSTFSSVCCELIWVACVLTHGAPIGVRRSKLPNDALLRPFVCHH</sequence>
<accession>U5GUR7</accession>
<evidence type="ECO:0000313" key="1">
    <source>
        <dbReference type="EMBL" id="PNT60183.1"/>
    </source>
</evidence>
<proteinExistence type="predicted"/>
<dbReference type="Proteomes" id="UP000006729">
    <property type="component" value="Chromosome 1"/>
</dbReference>
<dbReference type="HOGENOM" id="CLU_2762510_0_0_1"/>
<name>U5GUR7_POPTR</name>
<keyword evidence="2" id="KW-1185">Reference proteome</keyword>
<evidence type="ECO:0000313" key="2">
    <source>
        <dbReference type="Proteomes" id="UP000006729"/>
    </source>
</evidence>
<organism evidence="1 2">
    <name type="scientific">Populus trichocarpa</name>
    <name type="common">Western balsam poplar</name>
    <name type="synonym">Populus balsamifera subsp. trichocarpa</name>
    <dbReference type="NCBI Taxonomy" id="3694"/>
    <lineage>
        <taxon>Eukaryota</taxon>
        <taxon>Viridiplantae</taxon>
        <taxon>Streptophyta</taxon>
        <taxon>Embryophyta</taxon>
        <taxon>Tracheophyta</taxon>
        <taxon>Spermatophyta</taxon>
        <taxon>Magnoliopsida</taxon>
        <taxon>eudicotyledons</taxon>
        <taxon>Gunneridae</taxon>
        <taxon>Pentapetalae</taxon>
        <taxon>rosids</taxon>
        <taxon>fabids</taxon>
        <taxon>Malpighiales</taxon>
        <taxon>Salicaceae</taxon>
        <taxon>Saliceae</taxon>
        <taxon>Populus</taxon>
    </lineage>
</organism>
<dbReference type="EMBL" id="CM009290">
    <property type="protein sequence ID" value="PNT60183.1"/>
    <property type="molecule type" value="Genomic_DNA"/>
</dbReference>